<proteinExistence type="inferred from homology"/>
<evidence type="ECO:0000259" key="5">
    <source>
        <dbReference type="PROSITE" id="PS50127"/>
    </source>
</evidence>
<name>A0AAV7T1Y7_PLEWA</name>
<sequence length="365" mass="41936">MFTSLGLCMYEIRNPLLLTEPIAECVRRAHAREESLGKAISAMHSRTYLLLEREYTQLQESNIYGISATPVNDNFLEWIAKVQGLKDSIWEDAILQLSMKYTERYNEIPPTITFNTIPFHPNVSVSSGKPCVSFLDNPEEWNTRNTMSSILLTIQTMLSNPVLENAVNMEAATMLKDNPSQYRKIVSECVRTSRELEAGVIKEPGYVNRILIPDSASQTHERKIKNISFEDYHKAWSEIATSQTVEDLKNPLLKDPVLQMDNYDLKKNKNNEPDPRELQDYTIVVHGVSTKPQRTKVQDCEKQSRVSKITMRETYPPHKASDKPLPLSIATQMESTKRHKEEQWEKEVDNLVDWTNTLSTDTLED</sequence>
<evidence type="ECO:0000256" key="3">
    <source>
        <dbReference type="PROSITE-ProRule" id="PRU10133"/>
    </source>
</evidence>
<dbReference type="Gene3D" id="3.10.110.10">
    <property type="entry name" value="Ubiquitin Conjugating Enzyme"/>
    <property type="match status" value="1"/>
</dbReference>
<dbReference type="GO" id="GO:0016740">
    <property type="term" value="F:transferase activity"/>
    <property type="evidence" value="ECO:0007669"/>
    <property type="project" value="UniProtKB-KW"/>
</dbReference>
<dbReference type="InterPro" id="IPR023313">
    <property type="entry name" value="UBQ-conjugating_AS"/>
</dbReference>
<dbReference type="InterPro" id="IPR050113">
    <property type="entry name" value="Ub_conjugating_enzyme"/>
</dbReference>
<feature type="domain" description="UBC core" evidence="5">
    <location>
        <begin position="46"/>
        <end position="195"/>
    </location>
</feature>
<dbReference type="PANTHER" id="PTHR24067">
    <property type="entry name" value="UBIQUITIN-CONJUGATING ENZYME E2"/>
    <property type="match status" value="1"/>
</dbReference>
<dbReference type="Proteomes" id="UP001066276">
    <property type="component" value="Chromosome 4_1"/>
</dbReference>
<organism evidence="6 7">
    <name type="scientific">Pleurodeles waltl</name>
    <name type="common">Iberian ribbed newt</name>
    <dbReference type="NCBI Taxonomy" id="8319"/>
    <lineage>
        <taxon>Eukaryota</taxon>
        <taxon>Metazoa</taxon>
        <taxon>Chordata</taxon>
        <taxon>Craniata</taxon>
        <taxon>Vertebrata</taxon>
        <taxon>Euteleostomi</taxon>
        <taxon>Amphibia</taxon>
        <taxon>Batrachia</taxon>
        <taxon>Caudata</taxon>
        <taxon>Salamandroidea</taxon>
        <taxon>Salamandridae</taxon>
        <taxon>Pleurodelinae</taxon>
        <taxon>Pleurodeles</taxon>
    </lineage>
</organism>
<feature type="active site" description="Glycyl thioester intermediate" evidence="3">
    <location>
        <position position="131"/>
    </location>
</feature>
<evidence type="ECO:0000256" key="1">
    <source>
        <dbReference type="ARBA" id="ARBA00022679"/>
    </source>
</evidence>
<dbReference type="PROSITE" id="PS00183">
    <property type="entry name" value="UBC_1"/>
    <property type="match status" value="1"/>
</dbReference>
<keyword evidence="2 4" id="KW-0833">Ubl conjugation pathway</keyword>
<gene>
    <name evidence="6" type="ORF">NDU88_002448</name>
</gene>
<evidence type="ECO:0000256" key="2">
    <source>
        <dbReference type="ARBA" id="ARBA00022786"/>
    </source>
</evidence>
<evidence type="ECO:0000313" key="6">
    <source>
        <dbReference type="EMBL" id="KAJ1170575.1"/>
    </source>
</evidence>
<accession>A0AAV7T1Y7</accession>
<keyword evidence="7" id="KW-1185">Reference proteome</keyword>
<evidence type="ECO:0000313" key="7">
    <source>
        <dbReference type="Proteomes" id="UP001066276"/>
    </source>
</evidence>
<reference evidence="6" key="1">
    <citation type="journal article" date="2022" name="bioRxiv">
        <title>Sequencing and chromosome-scale assembly of the giantPleurodeles waltlgenome.</title>
        <authorList>
            <person name="Brown T."/>
            <person name="Elewa A."/>
            <person name="Iarovenko S."/>
            <person name="Subramanian E."/>
            <person name="Araus A.J."/>
            <person name="Petzold A."/>
            <person name="Susuki M."/>
            <person name="Suzuki K.-i.T."/>
            <person name="Hayashi T."/>
            <person name="Toyoda A."/>
            <person name="Oliveira C."/>
            <person name="Osipova E."/>
            <person name="Leigh N.D."/>
            <person name="Simon A."/>
            <person name="Yun M.H."/>
        </authorList>
    </citation>
    <scope>NUCLEOTIDE SEQUENCE</scope>
    <source>
        <strain evidence="6">20211129_DDA</strain>
        <tissue evidence="6">Liver</tissue>
    </source>
</reference>
<dbReference type="InterPro" id="IPR016135">
    <property type="entry name" value="UBQ-conjugating_enzyme/RWD"/>
</dbReference>
<comment type="similarity">
    <text evidence="4">Belongs to the ubiquitin-conjugating enzyme family.</text>
</comment>
<keyword evidence="4" id="KW-0067">ATP-binding</keyword>
<dbReference type="EMBL" id="JANPWB010000007">
    <property type="protein sequence ID" value="KAJ1170575.1"/>
    <property type="molecule type" value="Genomic_DNA"/>
</dbReference>
<dbReference type="CDD" id="cd23806">
    <property type="entry name" value="UBCc_UBE2U"/>
    <property type="match status" value="1"/>
</dbReference>
<dbReference type="SUPFAM" id="SSF54495">
    <property type="entry name" value="UBC-like"/>
    <property type="match status" value="1"/>
</dbReference>
<dbReference type="SMART" id="SM00212">
    <property type="entry name" value="UBCc"/>
    <property type="match status" value="1"/>
</dbReference>
<dbReference type="FunFam" id="3.10.110.10:FF:000166">
    <property type="entry name" value="Ubiquitin conjugating enzyme E2 U"/>
    <property type="match status" value="1"/>
</dbReference>
<protein>
    <recommendedName>
        <fullName evidence="5">UBC core domain-containing protein</fullName>
    </recommendedName>
</protein>
<evidence type="ECO:0000256" key="4">
    <source>
        <dbReference type="RuleBase" id="RU362109"/>
    </source>
</evidence>
<dbReference type="Pfam" id="PF00179">
    <property type="entry name" value="UQ_con"/>
    <property type="match status" value="1"/>
</dbReference>
<dbReference type="AlphaFoldDB" id="A0AAV7T1Y7"/>
<keyword evidence="1" id="KW-0808">Transferase</keyword>
<dbReference type="PROSITE" id="PS50127">
    <property type="entry name" value="UBC_2"/>
    <property type="match status" value="1"/>
</dbReference>
<dbReference type="InterPro" id="IPR000608">
    <property type="entry name" value="UBC"/>
</dbReference>
<dbReference type="GO" id="GO:0005524">
    <property type="term" value="F:ATP binding"/>
    <property type="evidence" value="ECO:0007669"/>
    <property type="project" value="UniProtKB-UniRule"/>
</dbReference>
<keyword evidence="4" id="KW-0547">Nucleotide-binding</keyword>
<comment type="caution">
    <text evidence="6">The sequence shown here is derived from an EMBL/GenBank/DDBJ whole genome shotgun (WGS) entry which is preliminary data.</text>
</comment>